<dbReference type="InterPro" id="IPR010390">
    <property type="entry name" value="ABC-2_transporter-like"/>
</dbReference>
<feature type="transmembrane region" description="Helical" evidence="1">
    <location>
        <begin position="132"/>
        <end position="151"/>
    </location>
</feature>
<feature type="transmembrane region" description="Helical" evidence="1">
    <location>
        <begin position="43"/>
        <end position="64"/>
    </location>
</feature>
<keyword evidence="1" id="KW-1133">Transmembrane helix</keyword>
<dbReference type="EMBL" id="CP053661">
    <property type="protein sequence ID" value="QKD84107.1"/>
    <property type="molecule type" value="Genomic_DNA"/>
</dbReference>
<evidence type="ECO:0000313" key="2">
    <source>
        <dbReference type="EMBL" id="QKD84107.1"/>
    </source>
</evidence>
<feature type="transmembrane region" description="Helical" evidence="1">
    <location>
        <begin position="243"/>
        <end position="261"/>
    </location>
</feature>
<gene>
    <name evidence="2" type="ORF">HPC62_19735</name>
</gene>
<proteinExistence type="predicted"/>
<evidence type="ECO:0000313" key="3">
    <source>
        <dbReference type="Proteomes" id="UP000505210"/>
    </source>
</evidence>
<feature type="transmembrane region" description="Helical" evidence="1">
    <location>
        <begin position="158"/>
        <end position="179"/>
    </location>
</feature>
<dbReference type="KEGG" id="theu:HPC62_19735"/>
<keyword evidence="1" id="KW-0812">Transmembrane</keyword>
<keyword evidence="1" id="KW-0472">Membrane</keyword>
<dbReference type="RefSeq" id="WP_290427089.1">
    <property type="nucleotide sequence ID" value="NZ_CP053661.1"/>
</dbReference>
<dbReference type="AlphaFoldDB" id="A0A6M8BGV1"/>
<feature type="transmembrane region" description="Helical" evidence="1">
    <location>
        <begin position="215"/>
        <end position="237"/>
    </location>
</feature>
<dbReference type="PANTHER" id="PTHR36833">
    <property type="entry name" value="SLR0610 PROTEIN-RELATED"/>
    <property type="match status" value="1"/>
</dbReference>
<keyword evidence="3" id="KW-1185">Reference proteome</keyword>
<evidence type="ECO:0000256" key="1">
    <source>
        <dbReference type="SAM" id="Phobius"/>
    </source>
</evidence>
<dbReference type="Pfam" id="PF06182">
    <property type="entry name" value="ABC2_membrane_6"/>
    <property type="match status" value="1"/>
</dbReference>
<organism evidence="2 3">
    <name type="scientific">Thermoleptolyngbya sichuanensis A183</name>
    <dbReference type="NCBI Taxonomy" id="2737172"/>
    <lineage>
        <taxon>Bacteria</taxon>
        <taxon>Bacillati</taxon>
        <taxon>Cyanobacteriota</taxon>
        <taxon>Cyanophyceae</taxon>
        <taxon>Oculatellales</taxon>
        <taxon>Oculatellaceae</taxon>
        <taxon>Thermoleptolyngbya</taxon>
        <taxon>Thermoleptolyngbya sichuanensis</taxon>
    </lineage>
</organism>
<accession>A0A6M8BGV1</accession>
<dbReference type="PANTHER" id="PTHR36833:SF2">
    <property type="entry name" value="SLR0610 PROTEIN"/>
    <property type="match status" value="1"/>
</dbReference>
<feature type="transmembrane region" description="Helical" evidence="1">
    <location>
        <begin position="76"/>
        <end position="97"/>
    </location>
</feature>
<protein>
    <submittedName>
        <fullName evidence="2">ABC transporter permease</fullName>
    </submittedName>
</protein>
<dbReference type="Proteomes" id="UP000505210">
    <property type="component" value="Chromosome"/>
</dbReference>
<sequence>MPQPPERLARRRGLLPYIRRHLRVLGLFWETAIAAELEYRINFVLATLSSLGSLAGSLFGLFLFYRTGYSFQGWSWEEALVVLAMFTLLQGFSATFLSPNLSQIVKQVQLGTLDFVLLKPISAQFWLSTRTVSPWGIPDLMFGLIMLGYAGSRLGLPVGVYGIGAIALALGLVTLYSLWFILGATSIWFVKVYNVTEVLRGLLEAGRFPTAAYPAAYRFFFTFIVPVAFLTTIPAEALLGRTAWGWIGASAGLAIALFLFAQQFWRFALRFYTSASS</sequence>
<name>A0A6M8BGV1_9CYAN</name>
<reference evidence="2 3" key="1">
    <citation type="submission" date="2020-05" db="EMBL/GenBank/DDBJ databases">
        <title>Complete genome sequence of of a novel Thermoleptolyngbya strain isolated from hot springs of Ganzi, Sichuan China.</title>
        <authorList>
            <person name="Tang J."/>
            <person name="Daroch M."/>
            <person name="Li L."/>
            <person name="Waleron K."/>
            <person name="Waleron M."/>
            <person name="Waleron M."/>
        </authorList>
    </citation>
    <scope>NUCLEOTIDE SEQUENCE [LARGE SCALE GENOMIC DNA]</scope>
    <source>
        <strain evidence="2 3">PKUAC-SCTA183</strain>
    </source>
</reference>